<comment type="caution">
    <text evidence="1">The sequence shown here is derived from an EMBL/GenBank/DDBJ whole genome shotgun (WGS) entry which is preliminary data.</text>
</comment>
<dbReference type="Proteomes" id="UP000273854">
    <property type="component" value="Unassembled WGS sequence"/>
</dbReference>
<reference evidence="1 2" key="1">
    <citation type="submission" date="2018-08" db="EMBL/GenBank/DDBJ databases">
        <title>Recombination of ecologically and evolutionarily significant loci maintains genetic cohesion in the Pseudomonas syringae species complex.</title>
        <authorList>
            <person name="Dillon M."/>
            <person name="Thakur S."/>
            <person name="Almeida R.N.D."/>
            <person name="Weir B.S."/>
            <person name="Guttman D.S."/>
        </authorList>
    </citation>
    <scope>NUCLEOTIDE SEQUENCE [LARGE SCALE GENOMIC DNA]</scope>
    <source>
        <strain evidence="1 2">ICMP 19473</strain>
    </source>
</reference>
<organism evidence="1 2">
    <name type="scientific">Pseudomonas viridiflava</name>
    <name type="common">Phytomonas viridiflava</name>
    <dbReference type="NCBI Taxonomy" id="33069"/>
    <lineage>
        <taxon>Bacteria</taxon>
        <taxon>Pseudomonadati</taxon>
        <taxon>Pseudomonadota</taxon>
        <taxon>Gammaproteobacteria</taxon>
        <taxon>Pseudomonadales</taxon>
        <taxon>Pseudomonadaceae</taxon>
        <taxon>Pseudomonas</taxon>
    </lineage>
</organism>
<proteinExistence type="predicted"/>
<accession>A0A3M5NWD8</accession>
<evidence type="ECO:0000313" key="2">
    <source>
        <dbReference type="Proteomes" id="UP000273854"/>
    </source>
</evidence>
<protein>
    <submittedName>
        <fullName evidence="1">Uncharacterized protein</fullName>
    </submittedName>
</protein>
<dbReference type="RefSeq" id="WP_122210515.1">
    <property type="nucleotide sequence ID" value="NZ_RBTP01000076.1"/>
</dbReference>
<name>A0A3M5NWD8_PSEVI</name>
<gene>
    <name evidence="1" type="ORF">ALP40_03833</name>
</gene>
<evidence type="ECO:0000313" key="1">
    <source>
        <dbReference type="EMBL" id="RMT76719.1"/>
    </source>
</evidence>
<dbReference type="OrthoDB" id="7004623at2"/>
<dbReference type="AlphaFoldDB" id="A0A3M5NWD8"/>
<sequence length="211" mass="23981">MSGRDESLLAGSDLVSFAQNVAPDLRQDILDCLLYAKVTADARFSSRQAWRLWLNAYQQALASTGGLRCADITDKRLKIHSFKDIRKLPLPVFPGGLALSPLYIRSIDRLMTSEHAQLFFSTWFSSGRSESFQVMPCAMQDEHEAVVLSCALQMTTLALRPALYFWQIMSGEMHVHAVCTAFRFSRMGYEPFRQRVNERIAEHAAQEIMRL</sequence>
<dbReference type="EMBL" id="RBTP01000076">
    <property type="protein sequence ID" value="RMT76719.1"/>
    <property type="molecule type" value="Genomic_DNA"/>
</dbReference>